<evidence type="ECO:0000256" key="10">
    <source>
        <dbReference type="ARBA" id="ARBA00022801"/>
    </source>
</evidence>
<evidence type="ECO:0000256" key="5">
    <source>
        <dbReference type="ARBA" id="ARBA00022473"/>
    </source>
</evidence>
<keyword evidence="7 19" id="KW-0540">Nuclease</keyword>
<dbReference type="GeneTree" id="ENSGT00390000002634"/>
<reference evidence="21" key="1">
    <citation type="submission" date="2016-12" db="EMBL/GenBank/DDBJ databases">
        <title>Mouse lemur reference genome and diversity panel.</title>
        <authorList>
            <person name="Harris R."/>
            <person name="Larsen P."/>
            <person name="Liu Y."/>
            <person name="Hughes D.S."/>
            <person name="Murali S."/>
            <person name="Raveendran M."/>
            <person name="Korchina V."/>
            <person name="Wang M."/>
            <person name="Jhangiani S."/>
            <person name="Bandaranaike D."/>
            <person name="Bellair M."/>
            <person name="Blankenburg K."/>
            <person name="Chao H."/>
            <person name="Dahdouli M."/>
            <person name="Dinh H."/>
            <person name="Doddapaneni H."/>
            <person name="English A."/>
            <person name="Firestine M."/>
            <person name="Gnanaolivu R."/>
            <person name="Gross S."/>
            <person name="Hernandez B."/>
            <person name="Javaid M."/>
            <person name="Jayaseelan J."/>
            <person name="Jones J."/>
            <person name="Khan Z."/>
            <person name="Kovar C."/>
            <person name="Kurapati P."/>
            <person name="Le B."/>
            <person name="Lee S."/>
            <person name="Li M."/>
            <person name="Mathew T."/>
            <person name="Narasimhan A."/>
            <person name="Ngo D."/>
            <person name="Nguyen L."/>
            <person name="Okwuonu G."/>
            <person name="Ongeri F."/>
            <person name="Osuji N."/>
            <person name="Pu L.-L."/>
            <person name="Puazo M."/>
            <person name="Quiroz J."/>
            <person name="Raj R."/>
            <person name="Rajbhandari K."/>
            <person name="Reid J.G."/>
            <person name="Santibanez J."/>
            <person name="Sexton D."/>
            <person name="Skinner E."/>
            <person name="Vee V."/>
            <person name="Weissenberger G."/>
            <person name="Wu Y."/>
            <person name="Xin Y."/>
            <person name="Han Y."/>
            <person name="Campbell C."/>
            <person name="Brown A."/>
            <person name="Sullivan B."/>
            <person name="Shelton J."/>
            <person name="Brown S."/>
            <person name="Dudchenko O."/>
            <person name="Machol I."/>
            <person name="Durand N."/>
            <person name="Shamim M."/>
            <person name="Lieberman A."/>
            <person name="Muzny D.M."/>
            <person name="Richards S."/>
            <person name="Yoder A."/>
            <person name="Worley K.C."/>
            <person name="Rogers J."/>
            <person name="Gibbs R.A."/>
        </authorList>
    </citation>
    <scope>NUCLEOTIDE SEQUENCE [LARGE SCALE GENOMIC DNA]</scope>
</reference>
<evidence type="ECO:0000313" key="22">
    <source>
        <dbReference type="Proteomes" id="UP000694394"/>
    </source>
</evidence>
<comment type="function">
    <text evidence="18 19">Hydrolyzes DNA under acidic conditions with a preference for double-stranded DNA. Plays a major role in the clearance of nucleic acids generated through apoptosis, hence preventing autoinflammation. Necessary for proper fetal development and for definitive erythropoiesis in fetal liver and bone marrow, where it degrades nuclear DNA expelled from erythroid precursor cells.</text>
</comment>
<evidence type="ECO:0000256" key="13">
    <source>
        <dbReference type="ARBA" id="ARBA00023228"/>
    </source>
</evidence>
<evidence type="ECO:0000256" key="14">
    <source>
        <dbReference type="ARBA" id="ARBA00039868"/>
    </source>
</evidence>
<protein>
    <recommendedName>
        <fullName evidence="14 19">Deoxyribonuclease-2-alpha</fullName>
        <ecNumber evidence="4 19">3.1.22.1</ecNumber>
    </recommendedName>
    <alternativeName>
        <fullName evidence="15 19">Acid DNase</fullName>
    </alternativeName>
    <alternativeName>
        <fullName evidence="17 19">Deoxyribonuclease II alpha</fullName>
    </alternativeName>
    <alternativeName>
        <fullName evidence="16 19">Lysosomal DNase II</fullName>
    </alternativeName>
</protein>
<comment type="similarity">
    <text evidence="3 19">Belongs to the DNase II family.</text>
</comment>
<dbReference type="GO" id="GO:0006309">
    <property type="term" value="P:apoptotic DNA fragmentation"/>
    <property type="evidence" value="ECO:0007669"/>
    <property type="project" value="UniProtKB-UniRule"/>
</dbReference>
<evidence type="ECO:0000313" key="21">
    <source>
        <dbReference type="Ensembl" id="ENSMICP00000014806.3"/>
    </source>
</evidence>
<reference evidence="21" key="3">
    <citation type="submission" date="2025-09" db="UniProtKB">
        <authorList>
            <consortium name="Ensembl"/>
        </authorList>
    </citation>
    <scope>IDENTIFICATION</scope>
</reference>
<evidence type="ECO:0000256" key="12">
    <source>
        <dbReference type="ARBA" id="ARBA00023180"/>
    </source>
</evidence>
<evidence type="ECO:0000256" key="11">
    <source>
        <dbReference type="ARBA" id="ARBA00023157"/>
    </source>
</evidence>
<keyword evidence="12 19" id="KW-0325">Glycoprotein</keyword>
<dbReference type="InterPro" id="IPR004947">
    <property type="entry name" value="DNase_II"/>
</dbReference>
<keyword evidence="6 19" id="KW-0053">Apoptosis</keyword>
<keyword evidence="13 19" id="KW-0458">Lysosome</keyword>
<proteinExistence type="inferred from homology"/>
<feature type="signal peptide" evidence="20">
    <location>
        <begin position="1"/>
        <end position="16"/>
    </location>
</feature>
<keyword evidence="11" id="KW-1015">Disulfide bond</keyword>
<sequence>MSPLLLAALLWVPAGALTCYGDSGQPVDWFVVYKLPINSGSQDASQSGLRYKYLDPDSGGWRDGAGLIDSSAGAVGRSLQPLYRSNASQQGSALFQAWTHEG</sequence>
<dbReference type="EMBL" id="ABDC03027787">
    <property type="status" value="NOT_ANNOTATED_CDS"/>
    <property type="molecule type" value="Genomic_DNA"/>
</dbReference>
<evidence type="ECO:0000256" key="2">
    <source>
        <dbReference type="ARBA" id="ARBA00004371"/>
    </source>
</evidence>
<evidence type="ECO:0000256" key="8">
    <source>
        <dbReference type="ARBA" id="ARBA00022729"/>
    </source>
</evidence>
<evidence type="ECO:0000256" key="19">
    <source>
        <dbReference type="RuleBase" id="RU369111"/>
    </source>
</evidence>
<comment type="subcellular location">
    <subcellularLocation>
        <location evidence="2 19">Lysosome</location>
    </subcellularLocation>
</comment>
<dbReference type="PANTHER" id="PTHR10858">
    <property type="entry name" value="DEOXYRIBONUCLEASE II"/>
    <property type="match status" value="1"/>
</dbReference>
<dbReference type="Ensembl" id="ENSMICT00000016244.3">
    <property type="protein sequence ID" value="ENSMICP00000014806.3"/>
    <property type="gene ID" value="ENSMICG00000016255.3"/>
</dbReference>
<evidence type="ECO:0000256" key="17">
    <source>
        <dbReference type="ARBA" id="ARBA00043033"/>
    </source>
</evidence>
<reference evidence="21" key="2">
    <citation type="submission" date="2025-08" db="UniProtKB">
        <authorList>
            <consortium name="Ensembl"/>
        </authorList>
    </citation>
    <scope>IDENTIFICATION</scope>
</reference>
<comment type="catalytic activity">
    <reaction evidence="1 19">
        <text>Endonucleolytic cleavage to nucleoside 3'-phosphates and 3'-phosphooligonucleotide end-products.</text>
        <dbReference type="EC" id="3.1.22.1"/>
    </reaction>
</comment>
<evidence type="ECO:0000256" key="4">
    <source>
        <dbReference type="ARBA" id="ARBA00012036"/>
    </source>
</evidence>
<dbReference type="AlphaFoldDB" id="A0A8C5V3W7"/>
<evidence type="ECO:0000256" key="15">
    <source>
        <dbReference type="ARBA" id="ARBA00041393"/>
    </source>
</evidence>
<evidence type="ECO:0000256" key="9">
    <source>
        <dbReference type="ARBA" id="ARBA00022759"/>
    </source>
</evidence>
<keyword evidence="22" id="KW-1185">Reference proteome</keyword>
<feature type="chain" id="PRO_5034459565" description="Deoxyribonuclease-2-alpha" evidence="20">
    <location>
        <begin position="17"/>
        <end position="102"/>
    </location>
</feature>
<dbReference type="EC" id="3.1.22.1" evidence="4 19"/>
<evidence type="ECO:0000256" key="16">
    <source>
        <dbReference type="ARBA" id="ARBA00041918"/>
    </source>
</evidence>
<evidence type="ECO:0000256" key="7">
    <source>
        <dbReference type="ARBA" id="ARBA00022722"/>
    </source>
</evidence>
<evidence type="ECO:0000256" key="6">
    <source>
        <dbReference type="ARBA" id="ARBA00022703"/>
    </source>
</evidence>
<evidence type="ECO:0000256" key="1">
    <source>
        <dbReference type="ARBA" id="ARBA00000447"/>
    </source>
</evidence>
<evidence type="ECO:0000256" key="3">
    <source>
        <dbReference type="ARBA" id="ARBA00007527"/>
    </source>
</evidence>
<organism evidence="21 22">
    <name type="scientific">Microcebus murinus</name>
    <name type="common">Gray mouse lemur</name>
    <name type="synonym">Lemur murinus</name>
    <dbReference type="NCBI Taxonomy" id="30608"/>
    <lineage>
        <taxon>Eukaryota</taxon>
        <taxon>Metazoa</taxon>
        <taxon>Chordata</taxon>
        <taxon>Craniata</taxon>
        <taxon>Vertebrata</taxon>
        <taxon>Euteleostomi</taxon>
        <taxon>Mammalia</taxon>
        <taxon>Eutheria</taxon>
        <taxon>Euarchontoglires</taxon>
        <taxon>Primates</taxon>
        <taxon>Strepsirrhini</taxon>
        <taxon>Lemuriformes</taxon>
        <taxon>Cheirogaleidae</taxon>
        <taxon>Microcebus</taxon>
    </lineage>
</organism>
<keyword evidence="9 19" id="KW-0255">Endonuclease</keyword>
<dbReference type="Proteomes" id="UP000694394">
    <property type="component" value="Chromosome 24"/>
</dbReference>
<evidence type="ECO:0000256" key="20">
    <source>
        <dbReference type="SAM" id="SignalP"/>
    </source>
</evidence>
<keyword evidence="5" id="KW-0217">Developmental protein</keyword>
<dbReference type="PANTHER" id="PTHR10858:SF9">
    <property type="entry name" value="DEOXYRIBONUCLEASE-2-ALPHA"/>
    <property type="match status" value="1"/>
</dbReference>
<dbReference type="GO" id="GO:0005764">
    <property type="term" value="C:lysosome"/>
    <property type="evidence" value="ECO:0007669"/>
    <property type="project" value="UniProtKB-SubCell"/>
</dbReference>
<keyword evidence="8 19" id="KW-0732">Signal</keyword>
<dbReference type="Pfam" id="PF03265">
    <property type="entry name" value="DNase_II"/>
    <property type="match status" value="1"/>
</dbReference>
<evidence type="ECO:0000256" key="18">
    <source>
        <dbReference type="ARBA" id="ARBA00045381"/>
    </source>
</evidence>
<name>A0A8C5V3W7_MICMU</name>
<keyword evidence="10 19" id="KW-0378">Hydrolase</keyword>
<dbReference type="GO" id="GO:0004531">
    <property type="term" value="F:deoxyribonuclease II activity"/>
    <property type="evidence" value="ECO:0007669"/>
    <property type="project" value="UniProtKB-UniRule"/>
</dbReference>
<accession>A0A8C5V3W7</accession>